<dbReference type="Pfam" id="PF07992">
    <property type="entry name" value="Pyr_redox_2"/>
    <property type="match status" value="1"/>
</dbReference>
<dbReference type="Pfam" id="PF02852">
    <property type="entry name" value="Pyr_redox_dim"/>
    <property type="match status" value="1"/>
</dbReference>
<dbReference type="PANTHER" id="PTHR43014:SF2">
    <property type="entry name" value="MERCURIC REDUCTASE"/>
    <property type="match status" value="1"/>
</dbReference>
<dbReference type="InterPro" id="IPR036188">
    <property type="entry name" value="FAD/NAD-bd_sf"/>
</dbReference>
<comment type="caution">
    <text evidence="9">The sequence shown here is derived from an EMBL/GenBank/DDBJ whole genome shotgun (WGS) entry which is preliminary data.</text>
</comment>
<dbReference type="PANTHER" id="PTHR43014">
    <property type="entry name" value="MERCURIC REDUCTASE"/>
    <property type="match status" value="1"/>
</dbReference>
<evidence type="ECO:0000256" key="5">
    <source>
        <dbReference type="PIRSR" id="PIRSR000350-3"/>
    </source>
</evidence>
<comment type="similarity">
    <text evidence="1">Belongs to the class-I pyridine nucleotide-disulfide oxidoreductase family.</text>
</comment>
<dbReference type="PRINTS" id="PR00368">
    <property type="entry name" value="FADPNR"/>
</dbReference>
<dbReference type="Gene3D" id="3.30.390.30">
    <property type="match status" value="1"/>
</dbReference>
<proteinExistence type="inferred from homology"/>
<dbReference type="FunFam" id="3.30.390.30:FF:000001">
    <property type="entry name" value="Dihydrolipoyl dehydrogenase"/>
    <property type="match status" value="1"/>
</dbReference>
<accession>A0A164NSA6</accession>
<evidence type="ECO:0000256" key="3">
    <source>
        <dbReference type="ARBA" id="ARBA00022827"/>
    </source>
</evidence>
<evidence type="ECO:0000256" key="6">
    <source>
        <dbReference type="PIRSR" id="PIRSR000350-4"/>
    </source>
</evidence>
<feature type="binding site" evidence="5">
    <location>
        <begin position="160"/>
        <end position="167"/>
    </location>
    <ligand>
        <name>NAD(+)</name>
        <dbReference type="ChEBI" id="CHEBI:57540"/>
    </ligand>
</feature>
<keyword evidence="2" id="KW-0285">Flavoprotein</keyword>
<dbReference type="Gene3D" id="3.50.50.60">
    <property type="entry name" value="FAD/NAD(P)-binding domain"/>
    <property type="match status" value="2"/>
</dbReference>
<name>A0A164NSA6_9NOCA</name>
<evidence type="ECO:0000256" key="4">
    <source>
        <dbReference type="ARBA" id="ARBA00023002"/>
    </source>
</evidence>
<dbReference type="InterPro" id="IPR016156">
    <property type="entry name" value="FAD/NAD-linked_Rdtase_dimer_sf"/>
</dbReference>
<sequence>MTYTDCDLLVIGGGSAGLAAAETGVRAGAWVLLVADGEIGGDCTFTGCVPSKTLIEAAAQGLSYSEAAARVRAVIDRIAATETADVLRKRGIEVLRGRARFTASRRVDVDGRSISSARIVIATGTVPAVPPIDGLADVPYLTTDTVFEQSDPPDSLAILGGGPTGCELAQALSRLGVRVSVVESAPRLLPGIDADAAAIITEVFARQGITVHTDITVRAVSGDDGTVVLHIYSGPDITAQRLLVATGRRPDTTGLGLNVAGIRTGAGGFISVDRHLTTTAPGVYAAGDITGHLLFTHAAYEMGRVAAGAALHRWRRPVFDPTVIPSVVFTDPEIATVGTAESEIADPRARMAYLRMDRVDRAITADRTDGFVKLLAGPRRILGNTGGGRVLGATIVCERAGELIHEPALALRTGMFTGRLAQTTHAYPTWSTAIQQAAAQFFGYGPTPRAITYR</sequence>
<keyword evidence="5" id="KW-0547">Nucleotide-binding</keyword>
<dbReference type="GO" id="GO:0003955">
    <property type="term" value="F:NAD(P)H dehydrogenase (quinone) activity"/>
    <property type="evidence" value="ECO:0007669"/>
    <property type="project" value="TreeGrafter"/>
</dbReference>
<comment type="cofactor">
    <cofactor evidence="5">
        <name>FAD</name>
        <dbReference type="ChEBI" id="CHEBI:57692"/>
    </cofactor>
    <text evidence="5">Binds 1 FAD per subunit.</text>
</comment>
<gene>
    <name evidence="9" type="ORF">AWN90_21630</name>
</gene>
<keyword evidence="4" id="KW-0560">Oxidoreductase</keyword>
<feature type="binding site" evidence="5">
    <location>
        <position position="52"/>
    </location>
    <ligand>
        <name>FAD</name>
        <dbReference type="ChEBI" id="CHEBI:57692"/>
    </ligand>
</feature>
<dbReference type="PRINTS" id="PR00411">
    <property type="entry name" value="PNDRDTASEI"/>
</dbReference>
<reference evidence="9 10" key="1">
    <citation type="submission" date="2016-04" db="EMBL/GenBank/DDBJ databases">
        <authorList>
            <person name="Evans L.H."/>
            <person name="Alamgir A."/>
            <person name="Owens N."/>
            <person name="Weber N.D."/>
            <person name="Virtaneva K."/>
            <person name="Barbian K."/>
            <person name="Babar A."/>
            <person name="Rosenke K."/>
        </authorList>
    </citation>
    <scope>NUCLEOTIDE SEQUENCE [LARGE SCALE GENOMIC DNA]</scope>
    <source>
        <strain evidence="9 10">IFM 0406</strain>
    </source>
</reference>
<keyword evidence="5" id="KW-0520">NAD</keyword>
<dbReference type="OrthoDB" id="9800167at2"/>
<feature type="binding site" evidence="5">
    <location>
        <position position="288"/>
    </location>
    <ligand>
        <name>FAD</name>
        <dbReference type="ChEBI" id="CHEBI:57692"/>
    </ligand>
</feature>
<dbReference type="InterPro" id="IPR001100">
    <property type="entry name" value="Pyr_nuc-diS_OxRdtase"/>
</dbReference>
<evidence type="ECO:0000313" key="9">
    <source>
        <dbReference type="EMBL" id="KZM74667.1"/>
    </source>
</evidence>
<dbReference type="PIRSF" id="PIRSF000350">
    <property type="entry name" value="Mercury_reductase_MerA"/>
    <property type="match status" value="1"/>
</dbReference>
<dbReference type="Proteomes" id="UP000076512">
    <property type="component" value="Unassembled WGS sequence"/>
</dbReference>
<dbReference type="GO" id="GO:0050660">
    <property type="term" value="F:flavin adenine dinucleotide binding"/>
    <property type="evidence" value="ECO:0007669"/>
    <property type="project" value="TreeGrafter"/>
</dbReference>
<feature type="binding site" evidence="5">
    <location>
        <position position="247"/>
    </location>
    <ligand>
        <name>NAD(+)</name>
        <dbReference type="ChEBI" id="CHEBI:57540"/>
    </ligand>
</feature>
<evidence type="ECO:0000259" key="7">
    <source>
        <dbReference type="Pfam" id="PF02852"/>
    </source>
</evidence>
<dbReference type="EMBL" id="LWGR01000004">
    <property type="protein sequence ID" value="KZM74667.1"/>
    <property type="molecule type" value="Genomic_DNA"/>
</dbReference>
<evidence type="ECO:0000313" key="10">
    <source>
        <dbReference type="Proteomes" id="UP000076512"/>
    </source>
</evidence>
<protein>
    <submittedName>
        <fullName evidence="9">Uncharacterized protein</fullName>
    </submittedName>
</protein>
<keyword evidence="3 5" id="KW-0274">FAD</keyword>
<keyword evidence="10" id="KW-1185">Reference proteome</keyword>
<dbReference type="AlphaFoldDB" id="A0A164NSA6"/>
<dbReference type="STRING" id="455432.AWN90_21630"/>
<evidence type="ECO:0000259" key="8">
    <source>
        <dbReference type="Pfam" id="PF07992"/>
    </source>
</evidence>
<dbReference type="InterPro" id="IPR023753">
    <property type="entry name" value="FAD/NAD-binding_dom"/>
</dbReference>
<organism evidence="9 10">
    <name type="scientific">Nocardia terpenica</name>
    <dbReference type="NCBI Taxonomy" id="455432"/>
    <lineage>
        <taxon>Bacteria</taxon>
        <taxon>Bacillati</taxon>
        <taxon>Actinomycetota</taxon>
        <taxon>Actinomycetes</taxon>
        <taxon>Mycobacteriales</taxon>
        <taxon>Nocardiaceae</taxon>
        <taxon>Nocardia</taxon>
    </lineage>
</organism>
<dbReference type="SUPFAM" id="SSF51905">
    <property type="entry name" value="FAD/NAD(P)-binding domain"/>
    <property type="match status" value="1"/>
</dbReference>
<evidence type="ECO:0000256" key="1">
    <source>
        <dbReference type="ARBA" id="ARBA00007532"/>
    </source>
</evidence>
<feature type="binding site" evidence="5">
    <location>
        <position position="183"/>
    </location>
    <ligand>
        <name>NAD(+)</name>
        <dbReference type="ChEBI" id="CHEBI:57540"/>
    </ligand>
</feature>
<feature type="domain" description="FAD/NAD(P)-binding" evidence="8">
    <location>
        <begin position="7"/>
        <end position="303"/>
    </location>
</feature>
<feature type="domain" description="Pyridine nucleotide-disulphide oxidoreductase dimerisation" evidence="7">
    <location>
        <begin position="324"/>
        <end position="438"/>
    </location>
</feature>
<dbReference type="SUPFAM" id="SSF55424">
    <property type="entry name" value="FAD/NAD-linked reductases, dimerisation (C-terminal) domain"/>
    <property type="match status" value="1"/>
</dbReference>
<evidence type="ECO:0000256" key="2">
    <source>
        <dbReference type="ARBA" id="ARBA00022630"/>
    </source>
</evidence>
<feature type="disulfide bond" description="Redox-active" evidence="6">
    <location>
        <begin position="43"/>
        <end position="48"/>
    </location>
</feature>
<dbReference type="RefSeq" id="WP_067586067.1">
    <property type="nucleotide sequence ID" value="NZ_JABMCZ010000005.1"/>
</dbReference>
<dbReference type="InterPro" id="IPR004099">
    <property type="entry name" value="Pyr_nucl-diS_OxRdtase_dimer"/>
</dbReference>